<dbReference type="InterPro" id="IPR000836">
    <property type="entry name" value="PRTase_dom"/>
</dbReference>
<gene>
    <name evidence="6" type="primary">pyrE</name>
    <name evidence="8" type="ordered locus">Shell_0218</name>
</gene>
<evidence type="ECO:0000313" key="9">
    <source>
        <dbReference type="Proteomes" id="UP000002573"/>
    </source>
</evidence>
<keyword evidence="4 6" id="KW-0808">Transferase</keyword>
<feature type="binding site" evidence="6">
    <location>
        <position position="98"/>
    </location>
    <ligand>
        <name>5-phospho-alpha-D-ribose 1-diphosphate</name>
        <dbReference type="ChEBI" id="CHEBI:58017"/>
        <note>ligand shared between dimeric partners</note>
    </ligand>
</feature>
<evidence type="ECO:0000256" key="4">
    <source>
        <dbReference type="ARBA" id="ARBA00022679"/>
    </source>
</evidence>
<feature type="binding site" evidence="6">
    <location>
        <position position="123"/>
    </location>
    <ligand>
        <name>orotate</name>
        <dbReference type="ChEBI" id="CHEBI:30839"/>
    </ligand>
</feature>
<dbReference type="GO" id="GO:0019856">
    <property type="term" value="P:pyrimidine nucleobase biosynthetic process"/>
    <property type="evidence" value="ECO:0007669"/>
    <property type="project" value="TreeGrafter"/>
</dbReference>
<dbReference type="KEGG" id="shc:Shell_0218"/>
<feature type="binding site" evidence="6">
    <location>
        <position position="100"/>
    </location>
    <ligand>
        <name>5-phospho-alpha-D-ribose 1-diphosphate</name>
        <dbReference type="ChEBI" id="CHEBI:58017"/>
        <note>ligand shared between dimeric partners</note>
    </ligand>
</feature>
<comment type="similarity">
    <text evidence="6">Belongs to the purine/pyrimidine phosphoribosyltransferase family. PyrE subfamily.</text>
</comment>
<evidence type="ECO:0000256" key="5">
    <source>
        <dbReference type="ARBA" id="ARBA00022975"/>
    </source>
</evidence>
<dbReference type="HOGENOM" id="CLU_074878_2_0_2"/>
<organism evidence="8 9">
    <name type="scientific">Staphylothermus hellenicus (strain DSM 12710 / JCM 10830 / BK20S6-10-b1 / P8)</name>
    <dbReference type="NCBI Taxonomy" id="591019"/>
    <lineage>
        <taxon>Archaea</taxon>
        <taxon>Thermoproteota</taxon>
        <taxon>Thermoprotei</taxon>
        <taxon>Desulfurococcales</taxon>
        <taxon>Desulfurococcaceae</taxon>
        <taxon>Staphylothermus</taxon>
    </lineage>
</organism>
<dbReference type="EMBL" id="CP002051">
    <property type="protein sequence ID" value="ADI31359.1"/>
    <property type="molecule type" value="Genomic_DNA"/>
</dbReference>
<dbReference type="eggNOG" id="arCOG00029">
    <property type="taxonomic scope" value="Archaea"/>
</dbReference>
<dbReference type="NCBIfam" id="TIGR00336">
    <property type="entry name" value="pyrE"/>
    <property type="match status" value="1"/>
</dbReference>
<keyword evidence="3 6" id="KW-0328">Glycosyltransferase</keyword>
<evidence type="ECO:0000313" key="8">
    <source>
        <dbReference type="EMBL" id="ADI31359.1"/>
    </source>
</evidence>
<dbReference type="InterPro" id="IPR029057">
    <property type="entry name" value="PRTase-like"/>
</dbReference>
<dbReference type="SUPFAM" id="SSF53271">
    <property type="entry name" value="PRTase-like"/>
    <property type="match status" value="1"/>
</dbReference>
<comment type="pathway">
    <text evidence="1 6">Pyrimidine metabolism; UMP biosynthesis via de novo pathway; UMP from orotate: step 1/2.</text>
</comment>
<dbReference type="UniPathway" id="UPA00070">
    <property type="reaction ID" value="UER00119"/>
</dbReference>
<feature type="binding site" description="in other chain" evidence="6">
    <location>
        <begin position="119"/>
        <end position="127"/>
    </location>
    <ligand>
        <name>5-phospho-alpha-D-ribose 1-diphosphate</name>
        <dbReference type="ChEBI" id="CHEBI:58017"/>
        <note>ligand shared between dimeric partners</note>
    </ligand>
</feature>
<dbReference type="PANTHER" id="PTHR19278">
    <property type="entry name" value="OROTATE PHOSPHORIBOSYLTRANSFERASE"/>
    <property type="match status" value="1"/>
</dbReference>
<dbReference type="Gene3D" id="3.40.50.2020">
    <property type="match status" value="1"/>
</dbReference>
<dbReference type="InterPro" id="IPR004467">
    <property type="entry name" value="Or_phspho_trans_dom"/>
</dbReference>
<dbReference type="GO" id="GO:0000287">
    <property type="term" value="F:magnesium ion binding"/>
    <property type="evidence" value="ECO:0007669"/>
    <property type="project" value="UniProtKB-UniRule"/>
</dbReference>
<reference evidence="9" key="1">
    <citation type="submission" date="2010-05" db="EMBL/GenBank/DDBJ databases">
        <title>Complete sequence of Staphylothermus hellenicus DSM 12710.</title>
        <authorList>
            <consortium name="US DOE Joint Genome Institute"/>
            <person name="Lucas S."/>
            <person name="Copeland A."/>
            <person name="Lapidus A."/>
            <person name="Cheng J.-F."/>
            <person name="Bruce D."/>
            <person name="Goodwin L."/>
            <person name="Pitluck S."/>
            <person name="Davenport K."/>
            <person name="Detter J.C."/>
            <person name="Han C."/>
            <person name="Tapia R."/>
            <person name="Larimer F."/>
            <person name="Land M."/>
            <person name="Hauser L."/>
            <person name="Kyrpides N."/>
            <person name="Mikhailova N."/>
            <person name="Anderson I.J."/>
            <person name="Woyke T."/>
        </authorList>
    </citation>
    <scope>NUCLEOTIDE SEQUENCE [LARGE SCALE GENOMIC DNA]</scope>
    <source>
        <strain evidence="9">DSM 12710 / JCM 10830 / BK20S6-10-b1 / P8</strain>
    </source>
</reference>
<accession>D7DB12</accession>
<evidence type="ECO:0000256" key="1">
    <source>
        <dbReference type="ARBA" id="ARBA00004889"/>
    </source>
</evidence>
<keyword evidence="5 6" id="KW-0665">Pyrimidine biosynthesis</keyword>
<dbReference type="Proteomes" id="UP000002573">
    <property type="component" value="Chromosome"/>
</dbReference>
<dbReference type="STRING" id="591019.Shell_0218"/>
<evidence type="ECO:0000256" key="3">
    <source>
        <dbReference type="ARBA" id="ARBA00022676"/>
    </source>
</evidence>
<comment type="catalytic activity">
    <reaction evidence="6">
        <text>orotidine 5'-phosphate + diphosphate = orotate + 5-phospho-alpha-D-ribose 1-diphosphate</text>
        <dbReference type="Rhea" id="RHEA:10380"/>
        <dbReference type="ChEBI" id="CHEBI:30839"/>
        <dbReference type="ChEBI" id="CHEBI:33019"/>
        <dbReference type="ChEBI" id="CHEBI:57538"/>
        <dbReference type="ChEBI" id="CHEBI:58017"/>
        <dbReference type="EC" id="2.4.2.10"/>
    </reaction>
</comment>
<dbReference type="HAMAP" id="MF_01208">
    <property type="entry name" value="PyrE"/>
    <property type="match status" value="1"/>
</dbReference>
<comment type="subunit">
    <text evidence="6">Homodimer.</text>
</comment>
<reference evidence="8 9" key="2">
    <citation type="journal article" date="2011" name="Stand. Genomic Sci.">
        <title>Complete genome sequence of Staphylothermus hellenicus P8.</title>
        <authorList>
            <person name="Anderson I."/>
            <person name="Wirth R."/>
            <person name="Lucas S."/>
            <person name="Copeland A."/>
            <person name="Lapidus A."/>
            <person name="Cheng J.F."/>
            <person name="Goodwin L."/>
            <person name="Pitluck S."/>
            <person name="Davenport K."/>
            <person name="Detter J.C."/>
            <person name="Han C."/>
            <person name="Tapia R."/>
            <person name="Land M."/>
            <person name="Hauser L."/>
            <person name="Pati A."/>
            <person name="Mikhailova N."/>
            <person name="Woyke T."/>
            <person name="Klenk H.P."/>
            <person name="Kyrpides N."/>
            <person name="Ivanova N."/>
        </authorList>
    </citation>
    <scope>NUCLEOTIDE SEQUENCE [LARGE SCALE GENOMIC DNA]</scope>
    <source>
        <strain evidence="9">DSM 12710 / JCM 10830 / BK20S6-10-b1 / P8</strain>
    </source>
</reference>
<evidence type="ECO:0000256" key="2">
    <source>
        <dbReference type="ARBA" id="ARBA00011971"/>
    </source>
</evidence>
<sequence>MKNESVLEEIVIDLYRNKLFKIGEYRLTSGKISPYYIDLRILPSYYDIYSRIIDISISKLKPLKFDIVVGIESAGIIHASFIACRTRKPVGYVRKKPKQHGTRRLVEGIVTGKKVLVVDDVATTGGSLEHAVNAVRSEGGTVEKAFVFIDRQEGARERLRRLGVELVSLMNTWFIINVLVKHRIIDEQTYYMIKNYLDRETHG</sequence>
<evidence type="ECO:0000256" key="6">
    <source>
        <dbReference type="HAMAP-Rule" id="MF_01208"/>
    </source>
</evidence>
<feature type="binding site" description="in other chain" evidence="6">
    <location>
        <position position="95"/>
    </location>
    <ligand>
        <name>5-phospho-alpha-D-ribose 1-diphosphate</name>
        <dbReference type="ChEBI" id="CHEBI:58017"/>
        <note>ligand shared between dimeric partners</note>
    </ligand>
</feature>
<protein>
    <recommendedName>
        <fullName evidence="2 6">Orotate phosphoribosyltransferase</fullName>
        <shortName evidence="6">OPRT</shortName>
        <shortName evidence="6">OPRTase</shortName>
        <ecNumber evidence="2 6">2.4.2.10</ecNumber>
    </recommendedName>
</protein>
<feature type="binding site" evidence="6">
    <location>
        <position position="94"/>
    </location>
    <ligand>
        <name>5-phospho-alpha-D-ribose 1-diphosphate</name>
        <dbReference type="ChEBI" id="CHEBI:58017"/>
        <note>ligand shared between dimeric partners</note>
    </ligand>
</feature>
<proteinExistence type="inferred from homology"/>
<dbReference type="AlphaFoldDB" id="D7DB12"/>
<feature type="binding site" evidence="6">
    <location>
        <position position="151"/>
    </location>
    <ligand>
        <name>orotate</name>
        <dbReference type="ChEBI" id="CHEBI:30839"/>
    </ligand>
</feature>
<dbReference type="CDD" id="cd06223">
    <property type="entry name" value="PRTases_typeI"/>
    <property type="match status" value="1"/>
</dbReference>
<dbReference type="GeneID" id="9233507"/>
<name>D7DB12_STAHD</name>
<dbReference type="PANTHER" id="PTHR19278:SF9">
    <property type="entry name" value="URIDINE 5'-MONOPHOSPHATE SYNTHASE"/>
    <property type="match status" value="1"/>
</dbReference>
<dbReference type="InterPro" id="IPR023031">
    <property type="entry name" value="OPRT"/>
</dbReference>
<keyword evidence="6" id="KW-0460">Magnesium</keyword>
<feature type="domain" description="Phosphoribosyltransferase" evidence="7">
    <location>
        <begin position="51"/>
        <end position="158"/>
    </location>
</feature>
<dbReference type="GO" id="GO:0044205">
    <property type="term" value="P:'de novo' UMP biosynthetic process"/>
    <property type="evidence" value="ECO:0007669"/>
    <property type="project" value="UniProtKB-UniRule"/>
</dbReference>
<evidence type="ECO:0000259" key="7">
    <source>
        <dbReference type="Pfam" id="PF00156"/>
    </source>
</evidence>
<dbReference type="OrthoDB" id="9089at2157"/>
<dbReference type="EC" id="2.4.2.10" evidence="2 6"/>
<dbReference type="Pfam" id="PF00156">
    <property type="entry name" value="Pribosyltran"/>
    <property type="match status" value="1"/>
</dbReference>
<dbReference type="RefSeq" id="WP_013142557.1">
    <property type="nucleotide sequence ID" value="NC_014205.1"/>
</dbReference>
<comment type="function">
    <text evidence="6">Catalyzes the transfer of a ribosyl phosphate group from 5-phosphoribose 1-diphosphate to orotate, leading to the formation of orotidine monophosphate (OMP).</text>
</comment>
<keyword evidence="9" id="KW-1185">Reference proteome</keyword>
<comment type="cofactor">
    <cofactor evidence="6">
        <name>Mg(2+)</name>
        <dbReference type="ChEBI" id="CHEBI:18420"/>
    </cofactor>
</comment>
<dbReference type="GO" id="GO:0004588">
    <property type="term" value="F:orotate phosphoribosyltransferase activity"/>
    <property type="evidence" value="ECO:0007669"/>
    <property type="project" value="UniProtKB-UniRule"/>
</dbReference>